<evidence type="ECO:0000256" key="1">
    <source>
        <dbReference type="ARBA" id="ARBA00022553"/>
    </source>
</evidence>
<dbReference type="InterPro" id="IPR008984">
    <property type="entry name" value="SMAD_FHA_dom_sf"/>
</dbReference>
<feature type="compositionally biased region" description="Low complexity" evidence="2">
    <location>
        <begin position="46"/>
        <end position="70"/>
    </location>
</feature>
<dbReference type="SUPFAM" id="SSF49879">
    <property type="entry name" value="SMAD/FHA domain"/>
    <property type="match status" value="1"/>
</dbReference>
<feature type="domain" description="FHA" evidence="3">
    <location>
        <begin position="181"/>
        <end position="240"/>
    </location>
</feature>
<gene>
    <name evidence="4" type="ORF">NE857_03775</name>
</gene>
<accession>A0ABY5DC46</accession>
<name>A0ABY5DC46_9ACTN</name>
<evidence type="ECO:0000313" key="5">
    <source>
        <dbReference type="Proteomes" id="UP001055940"/>
    </source>
</evidence>
<dbReference type="CDD" id="cd00060">
    <property type="entry name" value="FHA"/>
    <property type="match status" value="1"/>
</dbReference>
<dbReference type="Gene3D" id="2.60.200.20">
    <property type="match status" value="1"/>
</dbReference>
<dbReference type="PROSITE" id="PS50006">
    <property type="entry name" value="FHA_DOMAIN"/>
    <property type="match status" value="1"/>
</dbReference>
<dbReference type="SMART" id="SM00240">
    <property type="entry name" value="FHA"/>
    <property type="match status" value="1"/>
</dbReference>
<dbReference type="RefSeq" id="WP_254419811.1">
    <property type="nucleotide sequence ID" value="NZ_BAAAJB010000049.1"/>
</dbReference>
<evidence type="ECO:0000259" key="3">
    <source>
        <dbReference type="PROSITE" id="PS50006"/>
    </source>
</evidence>
<dbReference type="Pfam" id="PF00498">
    <property type="entry name" value="FHA"/>
    <property type="match status" value="1"/>
</dbReference>
<proteinExistence type="predicted"/>
<sequence length="269" mass="29249">MPSCPSGHHSTATDFCDICGLRLQALSVPPPGHRPAQQHPHHQQHQQHPQHQQSQHHQYPQHPQHQQQPSARPPAQRPAPDQTPPRPRPATRGGPCPECGTSRAGRFCEECGYDFASQSGSHQRRVSAPGSAPIGVRWRAVVAADPAYYQYMVDQGMLDPTQISFPAGGQQRRVTLQGERVHIGRRSRSKGFTPEIDLGGPGGDPAISHIHAVLLSRPGDTWSLVDPGSTNGTTINGTANPIAHHVEVPLNDSDRIYVGAWTVIILQKG</sequence>
<protein>
    <submittedName>
        <fullName evidence="4">FHA domain-containing protein</fullName>
    </submittedName>
</protein>
<dbReference type="Proteomes" id="UP001055940">
    <property type="component" value="Chromosome"/>
</dbReference>
<organism evidence="4 5">
    <name type="scientific">Nocardiopsis exhalans</name>
    <dbReference type="NCBI Taxonomy" id="163604"/>
    <lineage>
        <taxon>Bacteria</taxon>
        <taxon>Bacillati</taxon>
        <taxon>Actinomycetota</taxon>
        <taxon>Actinomycetes</taxon>
        <taxon>Streptosporangiales</taxon>
        <taxon>Nocardiopsidaceae</taxon>
        <taxon>Nocardiopsis</taxon>
    </lineage>
</organism>
<dbReference type="EMBL" id="CP099837">
    <property type="protein sequence ID" value="USY20783.1"/>
    <property type="molecule type" value="Genomic_DNA"/>
</dbReference>
<keyword evidence="5" id="KW-1185">Reference proteome</keyword>
<evidence type="ECO:0000313" key="4">
    <source>
        <dbReference type="EMBL" id="USY20783.1"/>
    </source>
</evidence>
<feature type="region of interest" description="Disordered" evidence="2">
    <location>
        <begin position="27"/>
        <end position="97"/>
    </location>
</feature>
<feature type="compositionally biased region" description="Pro residues" evidence="2">
    <location>
        <begin position="71"/>
        <end position="88"/>
    </location>
</feature>
<keyword evidence="1" id="KW-0597">Phosphoprotein</keyword>
<evidence type="ECO:0000256" key="2">
    <source>
        <dbReference type="SAM" id="MobiDB-lite"/>
    </source>
</evidence>
<reference evidence="4" key="1">
    <citation type="submission" date="2022-06" db="EMBL/GenBank/DDBJ databases">
        <authorList>
            <person name="Ping M."/>
        </authorList>
    </citation>
    <scope>NUCLEOTIDE SEQUENCE</scope>
    <source>
        <strain evidence="4">JCM11759T</strain>
    </source>
</reference>
<dbReference type="InterPro" id="IPR000253">
    <property type="entry name" value="FHA_dom"/>
</dbReference>